<dbReference type="EMBL" id="CP023344">
    <property type="protein sequence ID" value="ATC65012.1"/>
    <property type="molecule type" value="Genomic_DNA"/>
</dbReference>
<dbReference type="KEGG" id="vbh:CMV30_14135"/>
<evidence type="ECO:0000256" key="5">
    <source>
        <dbReference type="ARBA" id="ARBA00023136"/>
    </source>
</evidence>
<feature type="transmembrane region" description="Helical" evidence="6">
    <location>
        <begin position="134"/>
        <end position="154"/>
    </location>
</feature>
<feature type="transmembrane region" description="Helical" evidence="6">
    <location>
        <begin position="245"/>
        <end position="264"/>
    </location>
</feature>
<feature type="transmembrane region" description="Helical" evidence="6">
    <location>
        <begin position="276"/>
        <end position="297"/>
    </location>
</feature>
<evidence type="ECO:0000313" key="9">
    <source>
        <dbReference type="Proteomes" id="UP000217265"/>
    </source>
</evidence>
<dbReference type="SUPFAM" id="SSF103473">
    <property type="entry name" value="MFS general substrate transporter"/>
    <property type="match status" value="1"/>
</dbReference>
<keyword evidence="4 6" id="KW-1133">Transmembrane helix</keyword>
<dbReference type="InterPro" id="IPR036259">
    <property type="entry name" value="MFS_trans_sf"/>
</dbReference>
<gene>
    <name evidence="8" type="ORF">CMV30_14135</name>
</gene>
<evidence type="ECO:0000256" key="3">
    <source>
        <dbReference type="ARBA" id="ARBA00022692"/>
    </source>
</evidence>
<proteinExistence type="predicted"/>
<evidence type="ECO:0000256" key="6">
    <source>
        <dbReference type="SAM" id="Phobius"/>
    </source>
</evidence>
<name>A0A290QLS6_9BACT</name>
<organism evidence="8 9">
    <name type="scientific">Nibricoccus aquaticus</name>
    <dbReference type="NCBI Taxonomy" id="2576891"/>
    <lineage>
        <taxon>Bacteria</taxon>
        <taxon>Pseudomonadati</taxon>
        <taxon>Verrucomicrobiota</taxon>
        <taxon>Opitutia</taxon>
        <taxon>Opitutales</taxon>
        <taxon>Opitutaceae</taxon>
        <taxon>Nibricoccus</taxon>
    </lineage>
</organism>
<keyword evidence="2" id="KW-1003">Cell membrane</keyword>
<feature type="transmembrane region" description="Helical" evidence="6">
    <location>
        <begin position="12"/>
        <end position="32"/>
    </location>
</feature>
<feature type="domain" description="Major facilitator superfamily (MFS) profile" evidence="7">
    <location>
        <begin position="10"/>
        <end position="392"/>
    </location>
</feature>
<dbReference type="InterPro" id="IPR020846">
    <property type="entry name" value="MFS_dom"/>
</dbReference>
<dbReference type="Gene3D" id="1.20.1250.20">
    <property type="entry name" value="MFS general substrate transporter like domains"/>
    <property type="match status" value="1"/>
</dbReference>
<keyword evidence="3 6" id="KW-0812">Transmembrane</keyword>
<dbReference type="AlphaFoldDB" id="A0A290QLS6"/>
<feature type="transmembrane region" description="Helical" evidence="6">
    <location>
        <begin position="76"/>
        <end position="95"/>
    </location>
</feature>
<comment type="subcellular location">
    <subcellularLocation>
        <location evidence="1">Cell membrane</location>
        <topology evidence="1">Multi-pass membrane protein</topology>
    </subcellularLocation>
</comment>
<feature type="transmembrane region" description="Helical" evidence="6">
    <location>
        <begin position="44"/>
        <end position="64"/>
    </location>
</feature>
<dbReference type="Proteomes" id="UP000217265">
    <property type="component" value="Chromosome"/>
</dbReference>
<dbReference type="Pfam" id="PF07690">
    <property type="entry name" value="MFS_1"/>
    <property type="match status" value="1"/>
</dbReference>
<keyword evidence="9" id="KW-1185">Reference proteome</keyword>
<feature type="transmembrane region" description="Helical" evidence="6">
    <location>
        <begin position="213"/>
        <end position="233"/>
    </location>
</feature>
<dbReference type="PROSITE" id="PS50850">
    <property type="entry name" value="MFS"/>
    <property type="match status" value="1"/>
</dbReference>
<accession>A0A290QLS6</accession>
<evidence type="ECO:0000256" key="1">
    <source>
        <dbReference type="ARBA" id="ARBA00004651"/>
    </source>
</evidence>
<evidence type="ECO:0000313" key="8">
    <source>
        <dbReference type="EMBL" id="ATC65012.1"/>
    </source>
</evidence>
<evidence type="ECO:0000259" key="7">
    <source>
        <dbReference type="PROSITE" id="PS50850"/>
    </source>
</evidence>
<feature type="transmembrane region" description="Helical" evidence="6">
    <location>
        <begin position="372"/>
        <end position="391"/>
    </location>
</feature>
<protein>
    <submittedName>
        <fullName evidence="8">MFS transporter</fullName>
    </submittedName>
</protein>
<dbReference type="CDD" id="cd17324">
    <property type="entry name" value="MFS_NepI_like"/>
    <property type="match status" value="1"/>
</dbReference>
<dbReference type="OrthoDB" id="212436at2"/>
<reference evidence="8 9" key="1">
    <citation type="submission" date="2017-09" db="EMBL/GenBank/DDBJ databases">
        <title>Complete genome sequence of Verrucomicrobial strain HZ-65, isolated from freshwater.</title>
        <authorList>
            <person name="Choi A."/>
        </authorList>
    </citation>
    <scope>NUCLEOTIDE SEQUENCE [LARGE SCALE GENOMIC DNA]</scope>
    <source>
        <strain evidence="8 9">HZ-65</strain>
    </source>
</reference>
<dbReference type="InterPro" id="IPR050189">
    <property type="entry name" value="MFS_Efflux_Transporters"/>
</dbReference>
<dbReference type="PANTHER" id="PTHR43124:SF3">
    <property type="entry name" value="CHLORAMPHENICOL EFFLUX PUMP RV0191"/>
    <property type="match status" value="1"/>
</dbReference>
<keyword evidence="5 6" id="KW-0472">Membrane</keyword>
<dbReference type="PANTHER" id="PTHR43124">
    <property type="entry name" value="PURINE EFFLUX PUMP PBUE"/>
    <property type="match status" value="1"/>
</dbReference>
<evidence type="ECO:0000256" key="4">
    <source>
        <dbReference type="ARBA" id="ARBA00022989"/>
    </source>
</evidence>
<dbReference type="GO" id="GO:0022857">
    <property type="term" value="F:transmembrane transporter activity"/>
    <property type="evidence" value="ECO:0007669"/>
    <property type="project" value="InterPro"/>
</dbReference>
<dbReference type="GO" id="GO:0005886">
    <property type="term" value="C:plasma membrane"/>
    <property type="evidence" value="ECO:0007669"/>
    <property type="project" value="UniProtKB-SubCell"/>
</dbReference>
<feature type="transmembrane region" description="Helical" evidence="6">
    <location>
        <begin position="166"/>
        <end position="184"/>
    </location>
</feature>
<evidence type="ECO:0000256" key="2">
    <source>
        <dbReference type="ARBA" id="ARBA00022475"/>
    </source>
</evidence>
<dbReference type="InterPro" id="IPR011701">
    <property type="entry name" value="MFS"/>
</dbReference>
<dbReference type="RefSeq" id="WP_096056643.1">
    <property type="nucleotide sequence ID" value="NZ_CP023344.1"/>
</dbReference>
<sequence>MPSRPSERGILLVLAAVQFTHIMDFMVMMPLAPQLMRELDLSAAHFSHLVAAYSLAAGVVGFLSAPFIDRFDRRTLLLWAYAGFTIATLLCGLAPNAHALLIARAIGGAFGGISGSLCLAIVSDIVPPERRASGIGIVMTAFAVAASIGVPVGLQLAQNFGWRSPFTFVAVFGAIVWCVAFRFVPSVRGHMQSGANKGQAFKELLRDANAGRAIVFMAIMVLGHFSIIPLLSAHLVGDLALPEKYLSWVYVIGGIASVLTAPLVGRLADRHGRQRIFTYMVIAASLVILVIANAGALPVWGTLVIAGFFFTFASGRFVPGQAIVTLAVPSSRRGAFLSLTSCARDLASGISSTLGGWIVIKQPNGHLLHFNYLGWIAVATGLLSIVLARTVRVNDTGAKPQPKPLIDPNHEPQVAG</sequence>
<feature type="transmembrane region" description="Helical" evidence="6">
    <location>
        <begin position="101"/>
        <end position="122"/>
    </location>
</feature>